<sequence length="425" mass="48396">SGRLYPSPSRVSVAIATDAGLHLFLSIFFCCFFLCRHDPLIKMKLFIVFLLFSALTHAFSNQVNVDTNGYIVYCPCMGRFGNQADHFLGALGFAKALNRTFVIPPWVEYRTGEAASRQVPYDSYFNVTELEKCHKVILMEKFMEELAPSVWPASERISFCYSPRGNKESCNAKEGSPFGPFWNRFTVDFTGSEFYGPFHYDVYNTDIASQWKRKYPPTSWPVLAFTGAPASFPVQLENKYLQKCVIWSDEMQRKARKFIKDNLPKGAFIGIHLRNGIDWVRACEFISTTPNLFAAPQCLGYRNERGKATQGMCLPSLDIILKHIKRVIRNGKNIKSIFVASDSNYMIEELSKALSRMEISVHRQPDPVSPHLDLAILGRANYFIGNCISSYSAFVAREREVKGYPTFFWGFPPERSATSIPREEL</sequence>
<dbReference type="Gene3D" id="3.40.50.11340">
    <property type="match status" value="1"/>
</dbReference>
<dbReference type="EMBL" id="GBYB01000702">
    <property type="protein sequence ID" value="JAG70469.1"/>
    <property type="molecule type" value="Transcribed_RNA"/>
</dbReference>
<feature type="transmembrane region" description="Helical" evidence="17">
    <location>
        <begin position="41"/>
        <end position="59"/>
    </location>
</feature>
<evidence type="ECO:0000256" key="9">
    <source>
        <dbReference type="ARBA" id="ARBA00022976"/>
    </source>
</evidence>
<evidence type="ECO:0000256" key="13">
    <source>
        <dbReference type="ARBA" id="ARBA00023277"/>
    </source>
</evidence>
<evidence type="ECO:0000256" key="2">
    <source>
        <dbReference type="ARBA" id="ARBA00004922"/>
    </source>
</evidence>
<evidence type="ECO:0000256" key="7">
    <source>
        <dbReference type="ARBA" id="ARBA00022679"/>
    </source>
</evidence>
<keyword evidence="17" id="KW-0472">Membrane</keyword>
<dbReference type="PANTHER" id="PTHR21420">
    <property type="entry name" value="GDP-FUCOSE PROTEIN O-FUCOSYLTRANSFERASE 1"/>
    <property type="match status" value="1"/>
</dbReference>
<dbReference type="InterPro" id="IPR019378">
    <property type="entry name" value="GDP-Fuc_O-FucTrfase"/>
</dbReference>
<keyword evidence="13" id="KW-0119">Carbohydrate metabolism</keyword>
<keyword evidence="11" id="KW-0325">Glycoprotein</keyword>
<dbReference type="Gene3D" id="3.40.50.11350">
    <property type="match status" value="1"/>
</dbReference>
<dbReference type="Pfam" id="PF10250">
    <property type="entry name" value="O-FucT"/>
    <property type="match status" value="1"/>
</dbReference>
<dbReference type="CDD" id="cd11302">
    <property type="entry name" value="O-FucT-1"/>
    <property type="match status" value="1"/>
</dbReference>
<accession>A0A0C9QJG1</accession>
<keyword evidence="17" id="KW-0812">Transmembrane</keyword>
<evidence type="ECO:0000256" key="3">
    <source>
        <dbReference type="ARBA" id="ARBA00010626"/>
    </source>
</evidence>
<evidence type="ECO:0000256" key="4">
    <source>
        <dbReference type="ARBA" id="ARBA00012196"/>
    </source>
</evidence>
<dbReference type="PANTHER" id="PTHR21420:SF10">
    <property type="entry name" value="GDP-FUCOSE PROTEIN O-FUCOSYLTRANSFERASE 1"/>
    <property type="match status" value="1"/>
</dbReference>
<dbReference type="GO" id="GO:0046922">
    <property type="term" value="F:peptide-O-fucosyltransferase activity"/>
    <property type="evidence" value="ECO:0007669"/>
    <property type="project" value="UniProtKB-EC"/>
</dbReference>
<reference evidence="18" key="1">
    <citation type="submission" date="2015-01" db="EMBL/GenBank/DDBJ databases">
        <title>Transcriptome Assembly of Fopius arisanus.</title>
        <authorList>
            <person name="Geib S."/>
        </authorList>
    </citation>
    <scope>NUCLEOTIDE SEQUENCE</scope>
</reference>
<dbReference type="GO" id="GO:0005783">
    <property type="term" value="C:endoplasmic reticulum"/>
    <property type="evidence" value="ECO:0007669"/>
    <property type="project" value="UniProtKB-SubCell"/>
</dbReference>
<name>A0A0C9QJG1_9HYME</name>
<dbReference type="AlphaFoldDB" id="A0A0C9QJG1"/>
<dbReference type="InterPro" id="IPR039922">
    <property type="entry name" value="POFUT1"/>
</dbReference>
<evidence type="ECO:0000256" key="8">
    <source>
        <dbReference type="ARBA" id="ARBA00022824"/>
    </source>
</evidence>
<keyword evidence="17" id="KW-1133">Transmembrane helix</keyword>
<evidence type="ECO:0000256" key="17">
    <source>
        <dbReference type="SAM" id="Phobius"/>
    </source>
</evidence>
<evidence type="ECO:0000256" key="14">
    <source>
        <dbReference type="ARBA" id="ARBA00033080"/>
    </source>
</evidence>
<evidence type="ECO:0000313" key="18">
    <source>
        <dbReference type="EMBL" id="JAG70469.1"/>
    </source>
</evidence>
<keyword evidence="10" id="KW-1015">Disulfide bond</keyword>
<keyword evidence="6" id="KW-0328">Glycosyltransferase</keyword>
<comment type="pathway">
    <text evidence="2">Protein modification; protein glycosylation.</text>
</comment>
<evidence type="ECO:0000256" key="16">
    <source>
        <dbReference type="ARBA" id="ARBA00048647"/>
    </source>
</evidence>
<evidence type="ECO:0000256" key="5">
    <source>
        <dbReference type="ARBA" id="ARBA00021745"/>
    </source>
</evidence>
<gene>
    <name evidence="18" type="primary">O-fut1_1</name>
    <name evidence="18" type="ORF">g.27735</name>
</gene>
<feature type="non-terminal residue" evidence="18">
    <location>
        <position position="1"/>
    </location>
</feature>
<evidence type="ECO:0000256" key="6">
    <source>
        <dbReference type="ARBA" id="ARBA00022676"/>
    </source>
</evidence>
<feature type="transmembrane region" description="Helical" evidence="17">
    <location>
        <begin position="12"/>
        <end position="34"/>
    </location>
</feature>
<evidence type="ECO:0000256" key="10">
    <source>
        <dbReference type="ARBA" id="ARBA00023157"/>
    </source>
</evidence>
<dbReference type="EC" id="2.4.1.221" evidence="4"/>
<protein>
    <recommendedName>
        <fullName evidence="5">GDP-fucose protein O-fucosyltransferase 1</fullName>
        <ecNumber evidence="4">2.4.1.221</ecNumber>
    </recommendedName>
    <alternativeName>
        <fullName evidence="14">Peptide-O-fucosyltransferase 1</fullName>
    </alternativeName>
</protein>
<organism evidence="18">
    <name type="scientific">Fopius arisanus</name>
    <dbReference type="NCBI Taxonomy" id="64838"/>
    <lineage>
        <taxon>Eukaryota</taxon>
        <taxon>Metazoa</taxon>
        <taxon>Ecdysozoa</taxon>
        <taxon>Arthropoda</taxon>
        <taxon>Hexapoda</taxon>
        <taxon>Insecta</taxon>
        <taxon>Pterygota</taxon>
        <taxon>Neoptera</taxon>
        <taxon>Endopterygota</taxon>
        <taxon>Hymenoptera</taxon>
        <taxon>Apocrita</taxon>
        <taxon>Ichneumonoidea</taxon>
        <taxon>Braconidae</taxon>
        <taxon>Opiinae</taxon>
        <taxon>Fopius</taxon>
    </lineage>
</organism>
<keyword evidence="12" id="KW-0294">Fucose metabolism</keyword>
<comment type="catalytic activity">
    <reaction evidence="16">
        <text>L-seryl-[protein] + GDP-beta-L-fucose = 3-O-(alpha-L-fucosyl)-L-seryl-[protein] + GDP + H(+)</text>
        <dbReference type="Rhea" id="RHEA:63644"/>
        <dbReference type="Rhea" id="RHEA-COMP:9863"/>
        <dbReference type="Rhea" id="RHEA-COMP:17914"/>
        <dbReference type="ChEBI" id="CHEBI:15378"/>
        <dbReference type="ChEBI" id="CHEBI:29999"/>
        <dbReference type="ChEBI" id="CHEBI:57273"/>
        <dbReference type="ChEBI" id="CHEBI:58189"/>
        <dbReference type="ChEBI" id="CHEBI:189632"/>
        <dbReference type="EC" id="2.4.1.221"/>
    </reaction>
    <physiologicalReaction direction="left-to-right" evidence="16">
        <dbReference type="Rhea" id="RHEA:63645"/>
    </physiologicalReaction>
</comment>
<comment type="subcellular location">
    <subcellularLocation>
        <location evidence="1">Endoplasmic reticulum</location>
    </subcellularLocation>
</comment>
<evidence type="ECO:0000256" key="1">
    <source>
        <dbReference type="ARBA" id="ARBA00004240"/>
    </source>
</evidence>
<keyword evidence="8" id="KW-0256">Endoplasmic reticulum</keyword>
<comment type="similarity">
    <text evidence="3">Belongs to the glycosyltransferase 65 family.</text>
</comment>
<comment type="catalytic activity">
    <reaction evidence="15">
        <text>L-threonyl-[protein] + GDP-beta-L-fucose = 3-O-(alpha-L-fucosyl)-L-threonyl-[protein] + GDP + H(+)</text>
        <dbReference type="Rhea" id="RHEA:70491"/>
        <dbReference type="Rhea" id="RHEA-COMP:11060"/>
        <dbReference type="Rhea" id="RHEA-COMP:17915"/>
        <dbReference type="ChEBI" id="CHEBI:15378"/>
        <dbReference type="ChEBI" id="CHEBI:30013"/>
        <dbReference type="ChEBI" id="CHEBI:57273"/>
        <dbReference type="ChEBI" id="CHEBI:58189"/>
        <dbReference type="ChEBI" id="CHEBI:189631"/>
        <dbReference type="EC" id="2.4.1.221"/>
    </reaction>
    <physiologicalReaction direction="left-to-right" evidence="15">
        <dbReference type="Rhea" id="RHEA:70492"/>
    </physiologicalReaction>
</comment>
<proteinExistence type="inferred from homology"/>
<keyword evidence="7" id="KW-0808">Transferase</keyword>
<evidence type="ECO:0000256" key="15">
    <source>
        <dbReference type="ARBA" id="ARBA00047273"/>
    </source>
</evidence>
<dbReference type="GO" id="GO:0007219">
    <property type="term" value="P:Notch signaling pathway"/>
    <property type="evidence" value="ECO:0007669"/>
    <property type="project" value="UniProtKB-KW"/>
</dbReference>
<evidence type="ECO:0000256" key="11">
    <source>
        <dbReference type="ARBA" id="ARBA00023180"/>
    </source>
</evidence>
<keyword evidence="9" id="KW-0914">Notch signaling pathway</keyword>
<dbReference type="UniPathway" id="UPA00378"/>
<evidence type="ECO:0000256" key="12">
    <source>
        <dbReference type="ARBA" id="ARBA00023253"/>
    </source>
</evidence>
<dbReference type="GO" id="GO:0006004">
    <property type="term" value="P:fucose metabolic process"/>
    <property type="evidence" value="ECO:0007669"/>
    <property type="project" value="UniProtKB-KW"/>
</dbReference>